<dbReference type="OrthoDB" id="406505at2759"/>
<evidence type="ECO:0000256" key="2">
    <source>
        <dbReference type="ARBA" id="ARBA00005592"/>
    </source>
</evidence>
<evidence type="ECO:0000256" key="4">
    <source>
        <dbReference type="ARBA" id="ARBA00022729"/>
    </source>
</evidence>
<dbReference type="Proteomes" id="UP000245207">
    <property type="component" value="Unassembled WGS sequence"/>
</dbReference>
<dbReference type="GO" id="GO:0005576">
    <property type="term" value="C:extracellular region"/>
    <property type="evidence" value="ECO:0007669"/>
    <property type="project" value="UniProtKB-SubCell"/>
</dbReference>
<gene>
    <name evidence="5" type="ORF">CTI12_AA510850</name>
</gene>
<evidence type="ECO:0000313" key="5">
    <source>
        <dbReference type="EMBL" id="PWA38619.1"/>
    </source>
</evidence>
<reference evidence="5 6" key="1">
    <citation type="journal article" date="2018" name="Mol. Plant">
        <title>The genome of Artemisia annua provides insight into the evolution of Asteraceae family and artemisinin biosynthesis.</title>
        <authorList>
            <person name="Shen Q."/>
            <person name="Zhang L."/>
            <person name="Liao Z."/>
            <person name="Wang S."/>
            <person name="Yan T."/>
            <person name="Shi P."/>
            <person name="Liu M."/>
            <person name="Fu X."/>
            <person name="Pan Q."/>
            <person name="Wang Y."/>
            <person name="Lv Z."/>
            <person name="Lu X."/>
            <person name="Zhang F."/>
            <person name="Jiang W."/>
            <person name="Ma Y."/>
            <person name="Chen M."/>
            <person name="Hao X."/>
            <person name="Li L."/>
            <person name="Tang Y."/>
            <person name="Lv G."/>
            <person name="Zhou Y."/>
            <person name="Sun X."/>
            <person name="Brodelius P.E."/>
            <person name="Rose J.K.C."/>
            <person name="Tang K."/>
        </authorList>
    </citation>
    <scope>NUCLEOTIDE SEQUENCE [LARGE SCALE GENOMIC DNA]</scope>
    <source>
        <strain evidence="6">cv. Huhao1</strain>
        <tissue evidence="5">Leaf</tissue>
    </source>
</reference>
<organism evidence="5 6">
    <name type="scientific">Artemisia annua</name>
    <name type="common">Sweet wormwood</name>
    <dbReference type="NCBI Taxonomy" id="35608"/>
    <lineage>
        <taxon>Eukaryota</taxon>
        <taxon>Viridiplantae</taxon>
        <taxon>Streptophyta</taxon>
        <taxon>Embryophyta</taxon>
        <taxon>Tracheophyta</taxon>
        <taxon>Spermatophyta</taxon>
        <taxon>Magnoliopsida</taxon>
        <taxon>eudicotyledons</taxon>
        <taxon>Gunneridae</taxon>
        <taxon>Pentapetalae</taxon>
        <taxon>asterids</taxon>
        <taxon>campanulids</taxon>
        <taxon>Asterales</taxon>
        <taxon>Asteraceae</taxon>
        <taxon>Asteroideae</taxon>
        <taxon>Anthemideae</taxon>
        <taxon>Artemisiinae</taxon>
        <taxon>Artemisia</taxon>
    </lineage>
</organism>
<proteinExistence type="inferred from homology"/>
<keyword evidence="4" id="KW-0732">Signal</keyword>
<evidence type="ECO:0000313" key="6">
    <source>
        <dbReference type="Proteomes" id="UP000245207"/>
    </source>
</evidence>
<dbReference type="InterPro" id="IPR036908">
    <property type="entry name" value="RlpA-like_sf"/>
</dbReference>
<dbReference type="STRING" id="35608.A0A2U1KPE2"/>
<dbReference type="Pfam" id="PF24300">
    <property type="entry name" value="KWL1"/>
    <property type="match status" value="1"/>
</dbReference>
<sequence>MKVPHWSVTANTILMIKRLWHCQWDGYNGGARCHRVITINGNGRSVTTRVVDECDSKADCNEDHAYQPPYHNNIADASKAVWEALGVSQLG</sequence>
<dbReference type="PANTHER" id="PTHR33191:SF77">
    <property type="entry name" value="RIPENING-RELATED PROTEIN 1"/>
    <property type="match status" value="1"/>
</dbReference>
<evidence type="ECO:0000256" key="3">
    <source>
        <dbReference type="ARBA" id="ARBA00022525"/>
    </source>
</evidence>
<dbReference type="AlphaFoldDB" id="A0A2U1KPE2"/>
<comment type="subcellular location">
    <subcellularLocation>
        <location evidence="1">Secreted</location>
    </subcellularLocation>
</comment>
<dbReference type="InterPro" id="IPR039271">
    <property type="entry name" value="Kiwellin-like"/>
</dbReference>
<dbReference type="PANTHER" id="PTHR33191">
    <property type="entry name" value="RIPENING-RELATED PROTEIN 2-RELATED"/>
    <property type="match status" value="1"/>
</dbReference>
<protein>
    <submittedName>
        <fullName evidence="5">RlpA-like double-psi beta-barrel domain-containing protein</fullName>
    </submittedName>
</protein>
<name>A0A2U1KPE2_ARTAN</name>
<evidence type="ECO:0000256" key="1">
    <source>
        <dbReference type="ARBA" id="ARBA00004613"/>
    </source>
</evidence>
<comment type="similarity">
    <text evidence="2">Belongs to the kiwellin family.</text>
</comment>
<accession>A0A2U1KPE2</accession>
<comment type="caution">
    <text evidence="5">The sequence shown here is derived from an EMBL/GenBank/DDBJ whole genome shotgun (WGS) entry which is preliminary data.</text>
</comment>
<keyword evidence="6" id="KW-1185">Reference proteome</keyword>
<keyword evidence="3" id="KW-0964">Secreted</keyword>
<dbReference type="EMBL" id="PKPP01015444">
    <property type="protein sequence ID" value="PWA38619.1"/>
    <property type="molecule type" value="Genomic_DNA"/>
</dbReference>
<dbReference type="Gene3D" id="2.40.40.10">
    <property type="entry name" value="RlpA-like domain"/>
    <property type="match status" value="1"/>
</dbReference>
<dbReference type="SUPFAM" id="SSF50685">
    <property type="entry name" value="Barwin-like endoglucanases"/>
    <property type="match status" value="1"/>
</dbReference>